<keyword evidence="6" id="KW-1185">Reference proteome</keyword>
<comment type="caution">
    <text evidence="5">The sequence shown here is derived from an EMBL/GenBank/DDBJ whole genome shotgun (WGS) entry which is preliminary data.</text>
</comment>
<reference evidence="5" key="2">
    <citation type="submission" date="2023-06" db="EMBL/GenBank/DDBJ databases">
        <authorList>
            <consortium name="Lawrence Berkeley National Laboratory"/>
            <person name="Mondo S.J."/>
            <person name="Hensen N."/>
            <person name="Bonometti L."/>
            <person name="Westerberg I."/>
            <person name="Brannstrom I.O."/>
            <person name="Guillou S."/>
            <person name="Cros-Aarteil S."/>
            <person name="Calhoun S."/>
            <person name="Haridas S."/>
            <person name="Kuo A."/>
            <person name="Pangilinan J."/>
            <person name="Riley R."/>
            <person name="Labutti K."/>
            <person name="Andreopoulos B."/>
            <person name="Lipzen A."/>
            <person name="Chen C."/>
            <person name="Yanf M."/>
            <person name="Daum C."/>
            <person name="Ng V."/>
            <person name="Clum A."/>
            <person name="Steindorff A."/>
            <person name="Ohm R."/>
            <person name="Martin F."/>
            <person name="Silar P."/>
            <person name="Natvig D."/>
            <person name="Lalanne C."/>
            <person name="Gautier V."/>
            <person name="Ament-Velasquez S.L."/>
            <person name="Kruys A."/>
            <person name="Hutchinson M.I."/>
            <person name="Powell A.J."/>
            <person name="Barry K."/>
            <person name="Miller A.N."/>
            <person name="Grigoriev I.V."/>
            <person name="Debuchy R."/>
            <person name="Gladieux P."/>
            <person name="Thoren M.H."/>
            <person name="Johannesson H."/>
        </authorList>
    </citation>
    <scope>NUCLEOTIDE SEQUENCE</scope>
    <source>
        <strain evidence="5">PSN324</strain>
    </source>
</reference>
<dbReference type="PANTHER" id="PTHR10039">
    <property type="entry name" value="AMELOGENIN"/>
    <property type="match status" value="1"/>
</dbReference>
<dbReference type="PANTHER" id="PTHR10039:SF5">
    <property type="entry name" value="NACHT DOMAIN-CONTAINING PROTEIN"/>
    <property type="match status" value="1"/>
</dbReference>
<name>A0AAV9HJK4_9PEZI</name>
<dbReference type="AlphaFoldDB" id="A0AAV9HJK4"/>
<evidence type="ECO:0000256" key="3">
    <source>
        <dbReference type="SAM" id="MobiDB-lite"/>
    </source>
</evidence>
<protein>
    <recommendedName>
        <fullName evidence="4">Nephrocystin 3-like N-terminal domain-containing protein</fullName>
    </recommendedName>
</protein>
<feature type="coiled-coil region" evidence="2">
    <location>
        <begin position="148"/>
        <end position="196"/>
    </location>
</feature>
<keyword evidence="2" id="KW-0175">Coiled coil</keyword>
<feature type="domain" description="Nephrocystin 3-like N-terminal" evidence="4">
    <location>
        <begin position="259"/>
        <end position="422"/>
    </location>
</feature>
<dbReference type="SUPFAM" id="SSF52540">
    <property type="entry name" value="P-loop containing nucleoside triphosphate hydrolases"/>
    <property type="match status" value="1"/>
</dbReference>
<dbReference type="Proteomes" id="UP001321749">
    <property type="component" value="Unassembled WGS sequence"/>
</dbReference>
<dbReference type="EMBL" id="MU865002">
    <property type="protein sequence ID" value="KAK4460915.1"/>
    <property type="molecule type" value="Genomic_DNA"/>
</dbReference>
<organism evidence="5 6">
    <name type="scientific">Cladorrhinum samala</name>
    <dbReference type="NCBI Taxonomy" id="585594"/>
    <lineage>
        <taxon>Eukaryota</taxon>
        <taxon>Fungi</taxon>
        <taxon>Dikarya</taxon>
        <taxon>Ascomycota</taxon>
        <taxon>Pezizomycotina</taxon>
        <taxon>Sordariomycetes</taxon>
        <taxon>Sordariomycetidae</taxon>
        <taxon>Sordariales</taxon>
        <taxon>Podosporaceae</taxon>
        <taxon>Cladorrhinum</taxon>
    </lineage>
</organism>
<evidence type="ECO:0000259" key="4">
    <source>
        <dbReference type="Pfam" id="PF24883"/>
    </source>
</evidence>
<gene>
    <name evidence="5" type="ORF">QBC42DRAFT_288088</name>
</gene>
<accession>A0AAV9HJK4</accession>
<dbReference type="InterPro" id="IPR056884">
    <property type="entry name" value="NPHP3-like_N"/>
</dbReference>
<feature type="region of interest" description="Disordered" evidence="3">
    <location>
        <begin position="987"/>
        <end position="1006"/>
    </location>
</feature>
<evidence type="ECO:0000313" key="5">
    <source>
        <dbReference type="EMBL" id="KAK4460915.1"/>
    </source>
</evidence>
<dbReference type="InterPro" id="IPR027417">
    <property type="entry name" value="P-loop_NTPase"/>
</dbReference>
<dbReference type="Gene3D" id="3.40.50.300">
    <property type="entry name" value="P-loop containing nucleotide triphosphate hydrolases"/>
    <property type="match status" value="1"/>
</dbReference>
<reference evidence="5" key="1">
    <citation type="journal article" date="2023" name="Mol. Phylogenet. Evol.">
        <title>Genome-scale phylogeny and comparative genomics of the fungal order Sordariales.</title>
        <authorList>
            <person name="Hensen N."/>
            <person name="Bonometti L."/>
            <person name="Westerberg I."/>
            <person name="Brannstrom I.O."/>
            <person name="Guillou S."/>
            <person name="Cros-Aarteil S."/>
            <person name="Calhoun S."/>
            <person name="Haridas S."/>
            <person name="Kuo A."/>
            <person name="Mondo S."/>
            <person name="Pangilinan J."/>
            <person name="Riley R."/>
            <person name="LaButti K."/>
            <person name="Andreopoulos B."/>
            <person name="Lipzen A."/>
            <person name="Chen C."/>
            <person name="Yan M."/>
            <person name="Daum C."/>
            <person name="Ng V."/>
            <person name="Clum A."/>
            <person name="Steindorff A."/>
            <person name="Ohm R.A."/>
            <person name="Martin F."/>
            <person name="Silar P."/>
            <person name="Natvig D.O."/>
            <person name="Lalanne C."/>
            <person name="Gautier V."/>
            <person name="Ament-Velasquez S.L."/>
            <person name="Kruys A."/>
            <person name="Hutchinson M.I."/>
            <person name="Powell A.J."/>
            <person name="Barry K."/>
            <person name="Miller A.N."/>
            <person name="Grigoriev I.V."/>
            <person name="Debuchy R."/>
            <person name="Gladieux P."/>
            <person name="Hiltunen Thoren M."/>
            <person name="Johannesson H."/>
        </authorList>
    </citation>
    <scope>NUCLEOTIDE SEQUENCE</scope>
    <source>
        <strain evidence="5">PSN324</strain>
    </source>
</reference>
<evidence type="ECO:0000256" key="1">
    <source>
        <dbReference type="ARBA" id="ARBA00022737"/>
    </source>
</evidence>
<proteinExistence type="predicted"/>
<dbReference type="Pfam" id="PF24883">
    <property type="entry name" value="NPHP3_N"/>
    <property type="match status" value="1"/>
</dbReference>
<evidence type="ECO:0000313" key="6">
    <source>
        <dbReference type="Proteomes" id="UP001321749"/>
    </source>
</evidence>
<sequence>MEAVGLAASILTFIDVGFKVAKCAYEIHHSGSTDENRRISTLAQDLDTAAAGLKYDALLVQDKQLLEICAKCRVESKKLAAILDKLQVPEGAGTFRKFKVVTKGLWKQKDIKDAEHALGEYRAAIGLRLSAILCKEQSHTRNLLQSVLDNAKEMANIKGEELEKVQDRVSESLGHLEGLEQSSNQLAQQLKDLQAVGDETRRGNYILRRLHFPEIFLRESGVQDAEQDTFGWIVGDPEPPCSDAARYRAFNSLSSFLRSDGSILFFCGKAGSGKSTMIKFLRKHSAVCSGLEEWADGRKLVIVTMYFWNADSRLQRTIEGFYRTILFHTLSQCPELVADVFPTEQSTRSTDLAIIAPFSVGELEEAFGRLVKLGDTRDDFRFCYLIDGLDEYDGDNQSHRALARKLVRWSGVNGVKIICSARPYTVFRDAFRDAGTTIEFHVLTWQDMHTFASRQFTTNLTDSVPVTRRDACLGFVNQIVARADGVFSWASLVVRSLINGALDGETADKLEERLEECPDKIEDMFEKMLSKVDPSPSVRRRSNMIMYLAAYNPLQSALNALTLAWLEDAAWFRDGVSSTFPFDQQPRPYTESEIALKHANARKLLHSLTQGLLELKEATYGDQVPYFRYSIGFFHRSVHDFLRDHCYEPFGSQKALVEVYSRLRAAEVKFLTSVPQEEHQQLKLAPSVTNLYEYIFWWFCYLAQRDLSPSYSCLREFELAITSNTPCISSGRSIGALSPSEAFWLLVFRGTLNIDGERSYRWETGKSCVGVLTGCSFLHWASYWFQGSHFRDQLCVCDGPEELSALLSSSLASDVETTRFLLDHGRRPVDFIRISCLRNEQQRISVWAVFLRDFANIVNEHMRKERARRQWPLYLDGAWLNRLSAIMELYLGFGADPNAFFEVVVSELAVEKTLRETPVIVPAGTSAELTTLPFIMDDSTHESVRPRIYRVTLLQMLGVFKPGNLSSIQKLLVHSVQLDIQPPRREKLRHDAAAPAGPQNEPLPSPRLLRERDWQVLGVFLPRWGQTLRGRFEVRVF</sequence>
<keyword evidence="1" id="KW-0677">Repeat</keyword>
<evidence type="ECO:0000256" key="2">
    <source>
        <dbReference type="SAM" id="Coils"/>
    </source>
</evidence>